<keyword evidence="2" id="KW-1185">Reference proteome</keyword>
<sequence>MATDDSSLMTEVREQTELTDTTLLSDSRLSALLSNAKREIETTIGREPDWYENRDAENALFWLACLFVIDEGSTDQFSFGELEVRPESDAEADHPWVGRYERSLRYLMDSASLFGLSNVNRTDRSGRPGTDDGELA</sequence>
<accession>A0AAE8XYP4</accession>
<organism evidence="1 2">
    <name type="scientific">Halorubrum tailed virus 27</name>
    <dbReference type="NCBI Taxonomy" id="2878008"/>
    <lineage>
        <taxon>Viruses</taxon>
        <taxon>Duplodnaviria</taxon>
        <taxon>Heunggongvirae</taxon>
        <taxon>Uroviricota</taxon>
        <taxon>Caudoviricetes</taxon>
        <taxon>Thumleimavirales</taxon>
        <taxon>Hafunaviridae</taxon>
        <taxon>Minorvirus</taxon>
        <taxon>Minorvirus thailandense</taxon>
        <taxon>Minorvirus HRTV27</taxon>
    </lineage>
</organism>
<gene>
    <name evidence="1" type="ORF">HRTV-27_gp14</name>
</gene>
<reference evidence="1" key="1">
    <citation type="submission" date="2021-05" db="EMBL/GenBank/DDBJ databases">
        <title>Diversity, taxonomy and evolution of archaeal viruses of the class Caudoviricetes.</title>
        <authorList>
            <person name="Liu Y."/>
            <person name="Demina T.A."/>
            <person name="Roux S."/>
            <person name="Aiewsakun P."/>
            <person name="Kazlauskas D."/>
            <person name="Simmonds P."/>
            <person name="Prangishvili D."/>
            <person name="Oksanen H.M."/>
            <person name="Krupovic M."/>
        </authorList>
    </citation>
    <scope>NUCLEOTIDE SEQUENCE</scope>
    <source>
        <strain evidence="1">HRTV-27/27</strain>
    </source>
</reference>
<dbReference type="Proteomes" id="UP000827260">
    <property type="component" value="Segment"/>
</dbReference>
<protein>
    <submittedName>
        <fullName evidence="1">Uncharacterized protein</fullName>
    </submittedName>
</protein>
<proteinExistence type="predicted"/>
<evidence type="ECO:0000313" key="2">
    <source>
        <dbReference type="Proteomes" id="UP000827260"/>
    </source>
</evidence>
<name>A0AAE8XYP4_9CAUD</name>
<dbReference type="EMBL" id="MZ334522">
    <property type="protein sequence ID" value="UBF22707.1"/>
    <property type="molecule type" value="Genomic_DNA"/>
</dbReference>
<evidence type="ECO:0000313" key="1">
    <source>
        <dbReference type="EMBL" id="UBF22707.1"/>
    </source>
</evidence>